<keyword evidence="2" id="KW-0488">Methylation</keyword>
<dbReference type="AlphaFoldDB" id="A0A6I4RYF5"/>
<reference evidence="5 6" key="1">
    <citation type="submission" date="2019-06" db="EMBL/GenBank/DDBJ databases">
        <title>Phylogeography and genetic diversity of Francisella tularensis subsp. holarctica in France (1947-2018).</title>
        <authorList>
            <person name="Kevin M."/>
            <person name="Madani N."/>
            <person name="Maurin M."/>
        </authorList>
    </citation>
    <scope>NUCLEOTIDE SEQUENCE [LARGE SCALE GENOMIC DNA]</scope>
    <source>
        <strain evidence="5 6">ATCC 15482</strain>
    </source>
</reference>
<dbReference type="PANTHER" id="PTHR30093:SF34">
    <property type="entry name" value="PREPILIN PEPTIDASE-DEPENDENT PROTEIN D"/>
    <property type="match status" value="1"/>
</dbReference>
<dbReference type="EMBL" id="VJEZ01000008">
    <property type="protein sequence ID" value="MWZ40230.1"/>
    <property type="molecule type" value="Genomic_DNA"/>
</dbReference>
<dbReference type="InterPro" id="IPR045584">
    <property type="entry name" value="Pilin-like"/>
</dbReference>
<keyword evidence="4" id="KW-1133">Transmembrane helix</keyword>
<comment type="caution">
    <text evidence="5">The sequence shown here is derived from an EMBL/GenBank/DDBJ whole genome shotgun (WGS) entry which is preliminary data.</text>
</comment>
<evidence type="ECO:0000313" key="6">
    <source>
        <dbReference type="Proteomes" id="UP000469081"/>
    </source>
</evidence>
<name>A0A6I4RYF5_FRATU</name>
<keyword evidence="3" id="KW-0175">Coiled coil</keyword>
<dbReference type="RefSeq" id="WP_011733603.1">
    <property type="nucleotide sequence ID" value="NZ_VJEZ01000008.1"/>
</dbReference>
<dbReference type="InterPro" id="IPR001082">
    <property type="entry name" value="Pilin"/>
</dbReference>
<dbReference type="Proteomes" id="UP000469081">
    <property type="component" value="Unassembled WGS sequence"/>
</dbReference>
<proteinExistence type="inferred from homology"/>
<gene>
    <name evidence="5" type="ORF">FNC33_06730</name>
</gene>
<dbReference type="GO" id="GO:0009289">
    <property type="term" value="C:pilus"/>
    <property type="evidence" value="ECO:0007669"/>
    <property type="project" value="InterPro"/>
</dbReference>
<dbReference type="NCBIfam" id="TIGR02532">
    <property type="entry name" value="IV_pilin_GFxxxE"/>
    <property type="match status" value="1"/>
</dbReference>
<keyword evidence="4" id="KW-0472">Membrane</keyword>
<protein>
    <submittedName>
        <fullName evidence="5">Prepilin-type N-terminal cleavage/methylation domain-containing protein</fullName>
    </submittedName>
</protein>
<accession>A0A6I4RYF5</accession>
<dbReference type="Pfam" id="PF07963">
    <property type="entry name" value="N_methyl"/>
    <property type="match status" value="1"/>
</dbReference>
<sequence>MITVKSKKGFSLTELLVVIAIIGILSILVIPAYSNYVTRTRLTEALTVLDGYKKDVQSYFIAHGVSTQEQLENYDVTDHADVGSDTTSVMSDIVGHNGRIVGVSTIKGTTYQIALTPRIEGGTFNWTCSISIVEQDASFDNSYNGQVFFGFIDNNSGSYAAPSSSILPRGCNATDSNQNTDFEAYRSERQTLDTELMNSHNQALNAWQQRTAIAAAQDQDYNDLKNNMDAAEIRADTAFSDYNKYQDIANYQSTIDHYQGLIDNATSDDEIAQYESAIQHYQGLIDSVQSSLSSQAGNDYSNAQEAATFFNQQRDIYNQNRESANTRYTELQDQQRNVSSSINGNTSQGFDNDYNSAYEQYNNAMDSLQSSVNNSAVNVDRVDTYQGEDYNAHSFGQISDKFNSWQYRNI</sequence>
<dbReference type="Pfam" id="PF00114">
    <property type="entry name" value="Pilin"/>
    <property type="match status" value="1"/>
</dbReference>
<dbReference type="InterPro" id="IPR012902">
    <property type="entry name" value="N_methyl_site"/>
</dbReference>
<keyword evidence="4" id="KW-0812">Transmembrane</keyword>
<evidence type="ECO:0000256" key="1">
    <source>
        <dbReference type="ARBA" id="ARBA00005233"/>
    </source>
</evidence>
<organism evidence="5 6">
    <name type="scientific">Francisella tularensis</name>
    <dbReference type="NCBI Taxonomy" id="263"/>
    <lineage>
        <taxon>Bacteria</taxon>
        <taxon>Pseudomonadati</taxon>
        <taxon>Pseudomonadota</taxon>
        <taxon>Gammaproteobacteria</taxon>
        <taxon>Thiotrichales</taxon>
        <taxon>Francisellaceae</taxon>
        <taxon>Francisella</taxon>
    </lineage>
</organism>
<evidence type="ECO:0000256" key="2">
    <source>
        <dbReference type="ARBA" id="ARBA00022481"/>
    </source>
</evidence>
<dbReference type="GO" id="GO:0007155">
    <property type="term" value="P:cell adhesion"/>
    <property type="evidence" value="ECO:0007669"/>
    <property type="project" value="InterPro"/>
</dbReference>
<feature type="coiled-coil region" evidence="3">
    <location>
        <begin position="214"/>
        <end position="241"/>
    </location>
</feature>
<dbReference type="PANTHER" id="PTHR30093">
    <property type="entry name" value="GENERAL SECRETION PATHWAY PROTEIN G"/>
    <property type="match status" value="1"/>
</dbReference>
<feature type="transmembrane region" description="Helical" evidence="4">
    <location>
        <begin position="12"/>
        <end position="33"/>
    </location>
</feature>
<evidence type="ECO:0000256" key="3">
    <source>
        <dbReference type="SAM" id="Coils"/>
    </source>
</evidence>
<evidence type="ECO:0000256" key="4">
    <source>
        <dbReference type="SAM" id="Phobius"/>
    </source>
</evidence>
<dbReference type="Gene3D" id="3.30.700.10">
    <property type="entry name" value="Glycoprotein, Type 4 Pilin"/>
    <property type="match status" value="1"/>
</dbReference>
<dbReference type="SUPFAM" id="SSF54523">
    <property type="entry name" value="Pili subunits"/>
    <property type="match status" value="1"/>
</dbReference>
<evidence type="ECO:0000313" key="5">
    <source>
        <dbReference type="EMBL" id="MWZ40230.1"/>
    </source>
</evidence>
<comment type="similarity">
    <text evidence="1">Belongs to the N-Me-Phe pilin family.</text>
</comment>